<evidence type="ECO:0000313" key="1">
    <source>
        <dbReference type="EMBL" id="SMG53679.1"/>
    </source>
</evidence>
<dbReference type="EMBL" id="FXAO01000020">
    <property type="protein sequence ID" value="SMG53679.1"/>
    <property type="molecule type" value="Genomic_DNA"/>
</dbReference>
<sequence length="161" mass="19160">MKKLIYILLTISILSCKESPKREIIKTDSRQLIVYDYDTIVRNNKYQLTKKERDSVIIYEYLNLVDSTKSMDFRFVKHTNKLHFGPIEFELKESNKVQTDFKFDSYETEPIPDSMGSVLFNKDYGILAFDNGWGMQFHYLTNDNMEEFDLPIFYKMADLDE</sequence>
<dbReference type="PROSITE" id="PS51257">
    <property type="entry name" value="PROKAR_LIPOPROTEIN"/>
    <property type="match status" value="1"/>
</dbReference>
<protein>
    <submittedName>
        <fullName evidence="1">Uncharacterized protein</fullName>
    </submittedName>
</protein>
<evidence type="ECO:0000313" key="2">
    <source>
        <dbReference type="Proteomes" id="UP000193420"/>
    </source>
</evidence>
<dbReference type="STRING" id="188872.SAMN03080602_04405"/>
<accession>A0A1X7LKJ0</accession>
<dbReference type="OrthoDB" id="1425427at2"/>
<name>A0A1X7LKJ0_9FLAO</name>
<dbReference type="AlphaFoldDB" id="A0A1X7LKJ0"/>
<reference evidence="2" key="1">
    <citation type="submission" date="2017-04" db="EMBL/GenBank/DDBJ databases">
        <authorList>
            <person name="Varghese N."/>
            <person name="Submissions S."/>
        </authorList>
    </citation>
    <scope>NUCLEOTIDE SEQUENCE [LARGE SCALE GENOMIC DNA]</scope>
    <source>
        <strain evidence="2">DSM 19835</strain>
    </source>
</reference>
<proteinExistence type="predicted"/>
<keyword evidence="2" id="KW-1185">Reference proteome</keyword>
<organism evidence="1 2">
    <name type="scientific">Arenibacter troitsensis</name>
    <dbReference type="NCBI Taxonomy" id="188872"/>
    <lineage>
        <taxon>Bacteria</taxon>
        <taxon>Pseudomonadati</taxon>
        <taxon>Bacteroidota</taxon>
        <taxon>Flavobacteriia</taxon>
        <taxon>Flavobacteriales</taxon>
        <taxon>Flavobacteriaceae</taxon>
        <taxon>Arenibacter</taxon>
    </lineage>
</organism>
<dbReference type="RefSeq" id="WP_085501043.1">
    <property type="nucleotide sequence ID" value="NZ_FXAO01000020.1"/>
</dbReference>
<gene>
    <name evidence="1" type="ORF">SAMN03080602_04405</name>
</gene>
<dbReference type="Proteomes" id="UP000193420">
    <property type="component" value="Unassembled WGS sequence"/>
</dbReference>